<dbReference type="AlphaFoldDB" id="A0A2S9JZH7"/>
<organism evidence="1 2">
    <name type="scientific">Phyllobacterium myrsinacearum</name>
    <dbReference type="NCBI Taxonomy" id="28101"/>
    <lineage>
        <taxon>Bacteria</taxon>
        <taxon>Pseudomonadati</taxon>
        <taxon>Pseudomonadota</taxon>
        <taxon>Alphaproteobacteria</taxon>
        <taxon>Hyphomicrobiales</taxon>
        <taxon>Phyllobacteriaceae</taxon>
        <taxon>Phyllobacterium</taxon>
    </lineage>
</organism>
<evidence type="ECO:0000313" key="2">
    <source>
        <dbReference type="Proteomes" id="UP000238563"/>
    </source>
</evidence>
<keyword evidence="2" id="KW-1185">Reference proteome</keyword>
<reference evidence="1 2" key="1">
    <citation type="submission" date="2018-02" db="EMBL/GenBank/DDBJ databases">
        <title>The draft genome of Phyllobacterium myrsinacearum DSM5892.</title>
        <authorList>
            <person name="Li L."/>
            <person name="Liu L."/>
            <person name="Zhang X."/>
            <person name="Wang T."/>
        </authorList>
    </citation>
    <scope>NUCLEOTIDE SEQUENCE [LARGE SCALE GENOMIC DNA]</scope>
    <source>
        <strain evidence="1 2">DSM 5892</strain>
    </source>
</reference>
<protein>
    <submittedName>
        <fullName evidence="1">Uncharacterized protein</fullName>
    </submittedName>
</protein>
<name>A0A2S9JZH7_9HYPH</name>
<proteinExistence type="predicted"/>
<sequence length="103" mass="12161">MLKYQSKLIERRGYFIFQKNTKFFEDANDYVFSYFDNNQKIFGVRVSGVIPCRKGYIGIFTYNEKYSYVIDYVDGINLITSSENVSLIAEMLDQVRSKYSNKL</sequence>
<accession>A0A2S9JZH7</accession>
<evidence type="ECO:0000313" key="1">
    <source>
        <dbReference type="EMBL" id="PRD58741.1"/>
    </source>
</evidence>
<gene>
    <name evidence="1" type="ORF">C5750_06580</name>
</gene>
<dbReference type="EMBL" id="PVBT01000001">
    <property type="protein sequence ID" value="PRD58741.1"/>
    <property type="molecule type" value="Genomic_DNA"/>
</dbReference>
<comment type="caution">
    <text evidence="1">The sequence shown here is derived from an EMBL/GenBank/DDBJ whole genome shotgun (WGS) entry which is preliminary data.</text>
</comment>
<dbReference type="Proteomes" id="UP000238563">
    <property type="component" value="Unassembled WGS sequence"/>
</dbReference>